<feature type="compositionally biased region" description="Polar residues" evidence="6">
    <location>
        <begin position="638"/>
        <end position="647"/>
    </location>
</feature>
<protein>
    <recommendedName>
        <fullName evidence="7">Xylanolytic transcriptional activator regulatory domain-containing protein</fullName>
    </recommendedName>
</protein>
<evidence type="ECO:0000256" key="5">
    <source>
        <dbReference type="ARBA" id="ARBA00023242"/>
    </source>
</evidence>
<dbReference type="GO" id="GO:0003677">
    <property type="term" value="F:DNA binding"/>
    <property type="evidence" value="ECO:0007669"/>
    <property type="project" value="UniProtKB-KW"/>
</dbReference>
<comment type="caution">
    <text evidence="8">The sequence shown here is derived from an EMBL/GenBank/DDBJ whole genome shotgun (WGS) entry which is preliminary data.</text>
</comment>
<feature type="region of interest" description="Disordered" evidence="6">
    <location>
        <begin position="139"/>
        <end position="175"/>
    </location>
</feature>
<dbReference type="EMBL" id="QVQW01000020">
    <property type="protein sequence ID" value="RKU45610.1"/>
    <property type="molecule type" value="Genomic_DNA"/>
</dbReference>
<evidence type="ECO:0000313" key="9">
    <source>
        <dbReference type="Proteomes" id="UP000275385"/>
    </source>
</evidence>
<gene>
    <name evidence="8" type="ORF">DL546_008137</name>
</gene>
<sequence length="745" mass="82792">MGESIQHGPGQQRLKFVATEASTGLPVKRKQVQQACASCRLKKKRCGHVDQETGGIMLLPDAVQGNKRARVGTAARTPLPTSSHSSADVDASTAATQLLGLSDANASDDTRPQDPQGRFVGDLNPEGFLIEAMKSTDHRGDTTIGIWKQPGGPRKRGSKSGHSSPDDARSSVLSPSTLHGEVARLEEALKTARSKWIERCIIDVQPPESAFAKLRDIYLAKIHPIFPIFASRRLRNLGTDRIDIAVKLSVCLAASTDPAAKNHLRLAGSSRPLPYLEYSSKVIRLIRDLLQETDFSNRLLDQIRIMACTALYWQPQEEDEWDAPARLFTQAMSIVHSIGLHLEVYDKMFLGDGDSDHQLGHAAQSDNCRRSDIERLFLCIYALDRMICTFYGRPILLNERDFDKDILEYASRQTPCFRLFISVIWELNEVIDLYRPASSSTNKSNFVSVFEKLILDSGAQNEPSSLLATIEVLHHAVSALSVRQTRQDFATQPVESAEGQKDYPHLPDPLLNARRSISADRILQIVKEYDVGPLPFVPYALSIALSVAYRKWRFSQIPMFRTRGRAAFLEVLPVLESWGRIFTSARVNHNLAQKVVEGMEKVADNIKRKAPTSTAKPLQVVLDQDTNGWQRQEDPGSGRSNNTTSASLDVDRGIARGLFTVGGPTYNAPPPVSHVNPGTNVDLISLDSQGTFDWFQHFNENTDMNVGQMDGMFDRNLDPMAPAFWPEYPNWDIDRSGDANIGPVL</sequence>
<dbReference type="GO" id="GO:0006351">
    <property type="term" value="P:DNA-templated transcription"/>
    <property type="evidence" value="ECO:0007669"/>
    <property type="project" value="InterPro"/>
</dbReference>
<feature type="domain" description="Xylanolytic transcriptional activator regulatory" evidence="7">
    <location>
        <begin position="324"/>
        <end position="413"/>
    </location>
</feature>
<keyword evidence="4" id="KW-0804">Transcription</keyword>
<dbReference type="GO" id="GO:0008270">
    <property type="term" value="F:zinc ion binding"/>
    <property type="evidence" value="ECO:0007669"/>
    <property type="project" value="InterPro"/>
</dbReference>
<evidence type="ECO:0000259" key="7">
    <source>
        <dbReference type="SMART" id="SM00906"/>
    </source>
</evidence>
<feature type="compositionally biased region" description="Low complexity" evidence="6">
    <location>
        <begin position="81"/>
        <end position="90"/>
    </location>
</feature>
<dbReference type="InterPro" id="IPR050797">
    <property type="entry name" value="Carb_Metab_Trans_Reg"/>
</dbReference>
<dbReference type="AlphaFoldDB" id="A0A420YD05"/>
<dbReference type="STRING" id="177199.A0A420YD05"/>
<feature type="region of interest" description="Disordered" evidence="6">
    <location>
        <begin position="624"/>
        <end position="647"/>
    </location>
</feature>
<dbReference type="Pfam" id="PF04082">
    <property type="entry name" value="Fungal_trans"/>
    <property type="match status" value="1"/>
</dbReference>
<evidence type="ECO:0000256" key="6">
    <source>
        <dbReference type="SAM" id="MobiDB-lite"/>
    </source>
</evidence>
<keyword evidence="3" id="KW-0238">DNA-binding</keyword>
<dbReference type="PANTHER" id="PTHR31668:SF26">
    <property type="entry name" value="GLUCOSE TRANSPORT TRANSCRIPTION REGULATOR RGT1-RELATED"/>
    <property type="match status" value="1"/>
</dbReference>
<keyword evidence="9" id="KW-1185">Reference proteome</keyword>
<dbReference type="SMART" id="SM00906">
    <property type="entry name" value="Fungal_trans"/>
    <property type="match status" value="1"/>
</dbReference>
<evidence type="ECO:0000256" key="2">
    <source>
        <dbReference type="ARBA" id="ARBA00023015"/>
    </source>
</evidence>
<dbReference type="InterPro" id="IPR007219">
    <property type="entry name" value="XnlR_reg_dom"/>
</dbReference>
<accession>A0A420YD05</accession>
<reference evidence="8 9" key="1">
    <citation type="submission" date="2018-08" db="EMBL/GenBank/DDBJ databases">
        <title>Draft genome of the lignicolous fungus Coniochaeta pulveracea.</title>
        <authorList>
            <person name="Borstlap C.J."/>
            <person name="De Witt R.N."/>
            <person name="Botha A."/>
            <person name="Volschenk H."/>
        </authorList>
    </citation>
    <scope>NUCLEOTIDE SEQUENCE [LARGE SCALE GENOMIC DNA]</scope>
    <source>
        <strain evidence="8 9">CAB683</strain>
    </source>
</reference>
<keyword evidence="5" id="KW-0539">Nucleus</keyword>
<dbReference type="CDD" id="cd12148">
    <property type="entry name" value="fungal_TF_MHR"/>
    <property type="match status" value="1"/>
</dbReference>
<feature type="region of interest" description="Disordered" evidence="6">
    <location>
        <begin position="69"/>
        <end position="90"/>
    </location>
</feature>
<feature type="region of interest" description="Disordered" evidence="6">
    <location>
        <begin position="102"/>
        <end position="123"/>
    </location>
</feature>
<evidence type="ECO:0000256" key="4">
    <source>
        <dbReference type="ARBA" id="ARBA00023163"/>
    </source>
</evidence>
<organism evidence="8 9">
    <name type="scientific">Coniochaeta pulveracea</name>
    <dbReference type="NCBI Taxonomy" id="177199"/>
    <lineage>
        <taxon>Eukaryota</taxon>
        <taxon>Fungi</taxon>
        <taxon>Dikarya</taxon>
        <taxon>Ascomycota</taxon>
        <taxon>Pezizomycotina</taxon>
        <taxon>Sordariomycetes</taxon>
        <taxon>Sordariomycetidae</taxon>
        <taxon>Coniochaetales</taxon>
        <taxon>Coniochaetaceae</taxon>
        <taxon>Coniochaeta</taxon>
    </lineage>
</organism>
<evidence type="ECO:0000313" key="8">
    <source>
        <dbReference type="EMBL" id="RKU45610.1"/>
    </source>
</evidence>
<evidence type="ECO:0000256" key="1">
    <source>
        <dbReference type="ARBA" id="ARBA00022723"/>
    </source>
</evidence>
<dbReference type="PANTHER" id="PTHR31668">
    <property type="entry name" value="GLUCOSE TRANSPORT TRANSCRIPTION REGULATOR RGT1-RELATED-RELATED"/>
    <property type="match status" value="1"/>
</dbReference>
<dbReference type="OrthoDB" id="10031947at2759"/>
<name>A0A420YD05_9PEZI</name>
<proteinExistence type="predicted"/>
<evidence type="ECO:0000256" key="3">
    <source>
        <dbReference type="ARBA" id="ARBA00023125"/>
    </source>
</evidence>
<keyword evidence="1" id="KW-0479">Metal-binding</keyword>
<dbReference type="Proteomes" id="UP000275385">
    <property type="component" value="Unassembled WGS sequence"/>
</dbReference>
<keyword evidence="2" id="KW-0805">Transcription regulation</keyword>